<reference evidence="1 2" key="1">
    <citation type="journal article" date="2003" name="Proc. Natl. Acad. Sci. U.S.A.">
        <title>The complete genome sequence of the carcinogenic bacterium Helicobacter hepaticus.</title>
        <authorList>
            <person name="Suerbaum S."/>
            <person name="Josenhans C."/>
            <person name="Sterzenbach T."/>
            <person name="Drescher B."/>
            <person name="Brandt P."/>
            <person name="Bell M."/>
            <person name="Droege M."/>
            <person name="Fartmann B."/>
            <person name="Fischer H.-P."/>
            <person name="Ge Z."/>
            <person name="Hoerster A."/>
            <person name="Holland R."/>
            <person name="Klein K."/>
            <person name="Koenig J."/>
            <person name="Macko L."/>
            <person name="Mendz G.L."/>
            <person name="Nyakatura G."/>
            <person name="Schauer D.B."/>
            <person name="Shen Z."/>
            <person name="Weber J."/>
            <person name="Frosch M."/>
            <person name="Fox J.G."/>
        </authorList>
    </citation>
    <scope>NUCLEOTIDE SEQUENCE [LARGE SCALE GENOMIC DNA]</scope>
    <source>
        <strain evidence="2">ATCC 51449 / 3B1</strain>
    </source>
</reference>
<dbReference type="OrthoDB" id="5372983at2"/>
<dbReference type="Proteomes" id="UP000002495">
    <property type="component" value="Chromosome"/>
</dbReference>
<evidence type="ECO:0000313" key="2">
    <source>
        <dbReference type="Proteomes" id="UP000002495"/>
    </source>
</evidence>
<accession>Q7VH53</accession>
<evidence type="ECO:0008006" key="3">
    <source>
        <dbReference type="Google" id="ProtNLM"/>
    </source>
</evidence>
<dbReference type="EMBL" id="AE017125">
    <property type="protein sequence ID" value="AAP77711.1"/>
    <property type="molecule type" value="Genomic_DNA"/>
</dbReference>
<dbReference type="HOGENOM" id="CLU_1956571_0_0_7"/>
<organism evidence="1 2">
    <name type="scientific">Helicobacter hepaticus (strain ATCC 51449 / 3B1)</name>
    <dbReference type="NCBI Taxonomy" id="235279"/>
    <lineage>
        <taxon>Bacteria</taxon>
        <taxon>Pseudomonadati</taxon>
        <taxon>Campylobacterota</taxon>
        <taxon>Epsilonproteobacteria</taxon>
        <taxon>Campylobacterales</taxon>
        <taxon>Helicobacteraceae</taxon>
        <taxon>Helicobacter</taxon>
    </lineage>
</organism>
<evidence type="ECO:0000313" key="1">
    <source>
        <dbReference type="EMBL" id="AAP77711.1"/>
    </source>
</evidence>
<gene>
    <name evidence="1" type="ordered locus">HH_1114</name>
</gene>
<dbReference type="RefSeq" id="WP_011115954.1">
    <property type="nucleotide sequence ID" value="NC_004917.1"/>
</dbReference>
<protein>
    <recommendedName>
        <fullName evidence="3">Transformation system protein</fullName>
    </recommendedName>
</protein>
<dbReference type="AlphaFoldDB" id="Q7VH53"/>
<keyword evidence="2" id="KW-1185">Reference proteome</keyword>
<proteinExistence type="predicted"/>
<dbReference type="KEGG" id="hhe:HH_1114"/>
<dbReference type="STRING" id="235279.HH_1114"/>
<name>Q7VH53_HELHP</name>
<sequence>MKIYAFLFGFFTLTPLSVSSLNAQGAHSSPEHIQSFIKDSQNFSKSPSQEILHTLINPFWHEDSQSQQPLHLNAIINGKALINEQWLNVGEYIEGYLIVKIESQSVILQKAKAQFNLAIGEKITKGNQ</sequence>